<dbReference type="RefSeq" id="WP_009118659.1">
    <property type="nucleotide sequence ID" value="NZ_CP059567.1"/>
</dbReference>
<accession>A0A7D7SH84</accession>
<dbReference type="Proteomes" id="UP000514752">
    <property type="component" value="Chromosome"/>
</dbReference>
<keyword evidence="1" id="KW-0472">Membrane</keyword>
<gene>
    <name evidence="2" type="ORF">H3L94_08330</name>
</gene>
<proteinExistence type="predicted"/>
<reference evidence="2 3" key="1">
    <citation type="submission" date="2020-07" db="EMBL/GenBank/DDBJ databases">
        <title>Genomic diversity of species in the Neisseriaceae family.</title>
        <authorList>
            <person name="Vincent A.T."/>
            <person name="Bernet E."/>
            <person name="Veyrier F.J."/>
        </authorList>
    </citation>
    <scope>NUCLEOTIDE SEQUENCE [LARGE SCALE GENOMIC DNA]</scope>
    <source>
        <strain evidence="2 3">DSM 22244</strain>
    </source>
</reference>
<evidence type="ECO:0000313" key="2">
    <source>
        <dbReference type="EMBL" id="QMT39867.1"/>
    </source>
</evidence>
<protein>
    <submittedName>
        <fullName evidence="2">Uncharacterized protein</fullName>
    </submittedName>
</protein>
<organism evidence="2 3">
    <name type="scientific">Neisseria shayeganii</name>
    <dbReference type="NCBI Taxonomy" id="607712"/>
    <lineage>
        <taxon>Bacteria</taxon>
        <taxon>Pseudomonadati</taxon>
        <taxon>Pseudomonadota</taxon>
        <taxon>Betaproteobacteria</taxon>
        <taxon>Neisseriales</taxon>
        <taxon>Neisseriaceae</taxon>
        <taxon>Neisseria</taxon>
    </lineage>
</organism>
<name>A0A7D7SH84_9NEIS</name>
<feature type="transmembrane region" description="Helical" evidence="1">
    <location>
        <begin position="45"/>
        <end position="64"/>
    </location>
</feature>
<sequence>MTLQQELGLFLLPAGVFLMCFAALWQMYVMMTESYTLNRFKDKQLVWAVTLLFFTFSIGVYWLCPNARKKGILFFILGVGGVVCYVLGRMWLPFAK</sequence>
<feature type="transmembrane region" description="Helical" evidence="1">
    <location>
        <begin position="71"/>
        <end position="92"/>
    </location>
</feature>
<evidence type="ECO:0000256" key="1">
    <source>
        <dbReference type="SAM" id="Phobius"/>
    </source>
</evidence>
<dbReference type="AlphaFoldDB" id="A0A7D7SH84"/>
<dbReference type="EMBL" id="CP059567">
    <property type="protein sequence ID" value="QMT39867.1"/>
    <property type="molecule type" value="Genomic_DNA"/>
</dbReference>
<dbReference type="KEGG" id="nsg:H3L94_08330"/>
<keyword evidence="1" id="KW-0812">Transmembrane</keyword>
<evidence type="ECO:0000313" key="3">
    <source>
        <dbReference type="Proteomes" id="UP000514752"/>
    </source>
</evidence>
<feature type="transmembrane region" description="Helical" evidence="1">
    <location>
        <begin position="7"/>
        <end position="25"/>
    </location>
</feature>
<keyword evidence="1" id="KW-1133">Transmembrane helix</keyword>